<dbReference type="InterPro" id="IPR036388">
    <property type="entry name" value="WH-like_DNA-bd_sf"/>
</dbReference>
<name>A0A975JZX8_9MYCO</name>
<dbReference type="PANTHER" id="PTHR30136">
    <property type="entry name" value="HELIX-TURN-HELIX TRANSCRIPTIONAL REGULATOR, ICLR FAMILY"/>
    <property type="match status" value="1"/>
</dbReference>
<accession>A0A975JZX8</accession>
<dbReference type="PROSITE" id="PS51077">
    <property type="entry name" value="HTH_ICLR"/>
    <property type="match status" value="1"/>
</dbReference>
<dbReference type="SMART" id="SM00346">
    <property type="entry name" value="HTH_ICLR"/>
    <property type="match status" value="1"/>
</dbReference>
<evidence type="ECO:0000313" key="7">
    <source>
        <dbReference type="EMBL" id="QUR68390.1"/>
    </source>
</evidence>
<keyword evidence="1" id="KW-0805">Transcription regulation</keyword>
<dbReference type="Proteomes" id="UP000682202">
    <property type="component" value="Chromosome"/>
</dbReference>
<evidence type="ECO:0000256" key="3">
    <source>
        <dbReference type="ARBA" id="ARBA00023163"/>
    </source>
</evidence>
<evidence type="ECO:0000256" key="2">
    <source>
        <dbReference type="ARBA" id="ARBA00023125"/>
    </source>
</evidence>
<keyword evidence="2" id="KW-0238">DNA-binding</keyword>
<dbReference type="Gene3D" id="3.30.450.40">
    <property type="match status" value="1"/>
</dbReference>
<protein>
    <submittedName>
        <fullName evidence="7">Helix-turn-helix domain-containing protein</fullName>
    </submittedName>
</protein>
<dbReference type="SUPFAM" id="SSF46785">
    <property type="entry name" value="Winged helix' DNA-binding domain"/>
    <property type="match status" value="1"/>
</dbReference>
<dbReference type="GO" id="GO:0045892">
    <property type="term" value="P:negative regulation of DNA-templated transcription"/>
    <property type="evidence" value="ECO:0007669"/>
    <property type="project" value="TreeGrafter"/>
</dbReference>
<reference evidence="7" key="1">
    <citation type="submission" date="2019-12" db="EMBL/GenBank/DDBJ databases">
        <title>Mycobacterium spongiae sp. nov.</title>
        <authorList>
            <person name="Stinear T."/>
        </authorList>
    </citation>
    <scope>NUCLEOTIDE SEQUENCE</scope>
    <source>
        <strain evidence="7">FSD4b-SM</strain>
    </source>
</reference>
<keyword evidence="8" id="KW-1185">Reference proteome</keyword>
<dbReference type="GO" id="GO:0003700">
    <property type="term" value="F:DNA-binding transcription factor activity"/>
    <property type="evidence" value="ECO:0007669"/>
    <property type="project" value="TreeGrafter"/>
</dbReference>
<dbReference type="AlphaFoldDB" id="A0A975JZX8"/>
<dbReference type="InterPro" id="IPR005471">
    <property type="entry name" value="Tscrpt_reg_IclR_N"/>
</dbReference>
<keyword evidence="3" id="KW-0804">Transcription</keyword>
<dbReference type="InterPro" id="IPR029016">
    <property type="entry name" value="GAF-like_dom_sf"/>
</dbReference>
<gene>
    <name evidence="7" type="ORF">F6B93_16060</name>
</gene>
<feature type="domain" description="HTH iclR-type" evidence="5">
    <location>
        <begin position="12"/>
        <end position="73"/>
    </location>
</feature>
<dbReference type="SUPFAM" id="SSF55781">
    <property type="entry name" value="GAF domain-like"/>
    <property type="match status" value="1"/>
</dbReference>
<evidence type="ECO:0000259" key="6">
    <source>
        <dbReference type="PROSITE" id="PS51078"/>
    </source>
</evidence>
<evidence type="ECO:0000259" key="5">
    <source>
        <dbReference type="PROSITE" id="PS51077"/>
    </source>
</evidence>
<dbReference type="InterPro" id="IPR014757">
    <property type="entry name" value="Tscrpt_reg_IclR_C"/>
</dbReference>
<dbReference type="EMBL" id="CP046600">
    <property type="protein sequence ID" value="QUR68390.1"/>
    <property type="molecule type" value="Genomic_DNA"/>
</dbReference>
<dbReference type="InterPro" id="IPR036390">
    <property type="entry name" value="WH_DNA-bd_sf"/>
</dbReference>
<evidence type="ECO:0000256" key="1">
    <source>
        <dbReference type="ARBA" id="ARBA00023015"/>
    </source>
</evidence>
<feature type="domain" description="IclR-ED" evidence="6">
    <location>
        <begin position="74"/>
        <end position="303"/>
    </location>
</feature>
<dbReference type="GO" id="GO:0003677">
    <property type="term" value="F:DNA binding"/>
    <property type="evidence" value="ECO:0007669"/>
    <property type="project" value="UniProtKB-KW"/>
</dbReference>
<dbReference type="PANTHER" id="PTHR30136:SF35">
    <property type="entry name" value="HTH-TYPE TRANSCRIPTIONAL REGULATOR RV1719"/>
    <property type="match status" value="1"/>
</dbReference>
<dbReference type="Pfam" id="PF09339">
    <property type="entry name" value="HTH_IclR"/>
    <property type="match status" value="1"/>
</dbReference>
<organism evidence="7 8">
    <name type="scientific">Mycobacterium spongiae</name>
    <dbReference type="NCBI Taxonomy" id="886343"/>
    <lineage>
        <taxon>Bacteria</taxon>
        <taxon>Bacillati</taxon>
        <taxon>Actinomycetota</taxon>
        <taxon>Actinomycetes</taxon>
        <taxon>Mycobacteriales</taxon>
        <taxon>Mycobacteriaceae</taxon>
        <taxon>Mycobacterium</taxon>
    </lineage>
</organism>
<dbReference type="PROSITE" id="PS51078">
    <property type="entry name" value="ICLR_ED"/>
    <property type="match status" value="1"/>
</dbReference>
<sequence length="319" mass="33751">MVAGKPREGSSSPPTLRVISVVEFLTVRERPQSSAEIADGLGLSRSTVGAILAALDEQGWVVRLPDRTYRLGPGLIAIGERARPMLPHPDVVHDELDGLARRVGCAVGLSTVHGDQLIVVALAARGGRVPAGFASGTRLPLEPPGGASIIAFADEAEQDAWLARSKPDDAPRFRRVLEVIRQTGVGVWGASAADIETVDVIADVVSFLSAHPASAQLRDRLLSRLSSLAGNAYEPAQLSLDDELPVSVITTPVFGAAGRAQWELQVGPFKSAVSREERKRIIDELLASAARLARPEPDRAAGGHRVTRALNVPARGAPD</sequence>
<evidence type="ECO:0000313" key="8">
    <source>
        <dbReference type="Proteomes" id="UP000682202"/>
    </source>
</evidence>
<evidence type="ECO:0000256" key="4">
    <source>
        <dbReference type="SAM" id="MobiDB-lite"/>
    </source>
</evidence>
<dbReference type="KEGG" id="mspg:F6B93_16060"/>
<dbReference type="InterPro" id="IPR050707">
    <property type="entry name" value="HTH_MetabolicPath_Reg"/>
</dbReference>
<feature type="region of interest" description="Disordered" evidence="4">
    <location>
        <begin position="296"/>
        <end position="319"/>
    </location>
</feature>
<proteinExistence type="predicted"/>
<dbReference type="Gene3D" id="1.10.10.10">
    <property type="entry name" value="Winged helix-like DNA-binding domain superfamily/Winged helix DNA-binding domain"/>
    <property type="match status" value="1"/>
</dbReference>